<dbReference type="Proteomes" id="UP001054889">
    <property type="component" value="Unassembled WGS sequence"/>
</dbReference>
<dbReference type="FunFam" id="3.40.1350.10:FF:000005">
    <property type="entry name" value="tRNA-splicing endonuclease subunit Sen2-1"/>
    <property type="match status" value="1"/>
</dbReference>
<dbReference type="Pfam" id="PF01974">
    <property type="entry name" value="tRNA_int_endo"/>
    <property type="match status" value="1"/>
</dbReference>
<reference evidence="7" key="2">
    <citation type="submission" date="2021-12" db="EMBL/GenBank/DDBJ databases">
        <title>Resequencing data analysis of finger millet.</title>
        <authorList>
            <person name="Hatakeyama M."/>
            <person name="Aluri S."/>
            <person name="Balachadran M.T."/>
            <person name="Sivarajan S.R."/>
            <person name="Poveda L."/>
            <person name="Shimizu-Inatsugi R."/>
            <person name="Schlapbach R."/>
            <person name="Sreeman S.M."/>
            <person name="Shimizu K.K."/>
        </authorList>
    </citation>
    <scope>NUCLEOTIDE SEQUENCE</scope>
</reference>
<evidence type="ECO:0000313" key="7">
    <source>
        <dbReference type="EMBL" id="GJM97383.1"/>
    </source>
</evidence>
<evidence type="ECO:0000256" key="4">
    <source>
        <dbReference type="SAM" id="Phobius"/>
    </source>
</evidence>
<protein>
    <recommendedName>
        <fullName evidence="2">tRNA-intron lyase</fullName>
        <ecNumber evidence="2">4.6.1.16</ecNumber>
    </recommendedName>
</protein>
<organism evidence="7 8">
    <name type="scientific">Eleusine coracana subsp. coracana</name>
    <dbReference type="NCBI Taxonomy" id="191504"/>
    <lineage>
        <taxon>Eukaryota</taxon>
        <taxon>Viridiplantae</taxon>
        <taxon>Streptophyta</taxon>
        <taxon>Embryophyta</taxon>
        <taxon>Tracheophyta</taxon>
        <taxon>Spermatophyta</taxon>
        <taxon>Magnoliopsida</taxon>
        <taxon>Liliopsida</taxon>
        <taxon>Poales</taxon>
        <taxon>Poaceae</taxon>
        <taxon>PACMAD clade</taxon>
        <taxon>Chloridoideae</taxon>
        <taxon>Cynodonteae</taxon>
        <taxon>Eleusininae</taxon>
        <taxon>Eleusine</taxon>
    </lineage>
</organism>
<dbReference type="GO" id="GO:0005737">
    <property type="term" value="C:cytoplasm"/>
    <property type="evidence" value="ECO:0007669"/>
    <property type="project" value="TreeGrafter"/>
</dbReference>
<keyword evidence="4" id="KW-1133">Transmembrane helix</keyword>
<accession>A0AAV5CGF7</accession>
<dbReference type="EMBL" id="BQKI01000007">
    <property type="protein sequence ID" value="GJM97383.1"/>
    <property type="molecule type" value="Genomic_DNA"/>
</dbReference>
<gene>
    <name evidence="7" type="primary">ga14306</name>
    <name evidence="7" type="ORF">PR202_ga14306</name>
</gene>
<dbReference type="InterPro" id="IPR011856">
    <property type="entry name" value="tRNA_endonuc-like_dom_sf"/>
</dbReference>
<keyword evidence="4" id="KW-0812">Transmembrane</keyword>
<dbReference type="AlphaFoldDB" id="A0AAV5CGF7"/>
<evidence type="ECO:0000256" key="1">
    <source>
        <dbReference type="ARBA" id="ARBA00008078"/>
    </source>
</evidence>
<feature type="domain" description="tRNA intron endonuclease catalytic" evidence="5">
    <location>
        <begin position="245"/>
        <end position="332"/>
    </location>
</feature>
<comment type="catalytic activity">
    <reaction evidence="3">
        <text>pretRNA = a 3'-half-tRNA molecule with a 5'-OH end + a 5'-half-tRNA molecule with a 2',3'-cyclic phosphate end + an intron with a 2',3'-cyclic phosphate and a 5'-hydroxyl terminus.</text>
        <dbReference type="EC" id="4.6.1.16"/>
    </reaction>
</comment>
<sequence length="419" mass="46901">MKTRLEQKVIDDCVDLGPTETWKPLRQRVIELIVMGPLNHWSVQRRAHELIGTDVRTPLKLCTAVFDARHQMASMAHHYSRIGPCSFDGPAFASSSSSPAAALLLLVLATAQASFLQLMDLPGPRWKKGKDGKDFAALAAANPMSSILADLQASLTQSQPVAILSNQGGDAVLRVTPDQAALLDRAAFGRAMEISGEDRQWFQLGPDEVFFLCHALKCITVESADRKQMDEGELWGHLSSTSESFPEMYMAYQHLRLKNWVVRSGLQYGADFVAYRHHPALVHSEFAVIVVPECIVFGNRCGRRMKVWSDLLCALRASGSVAKTLLILTISNRTSDDLTSPDSLQQMIVHERTITRWIPQQCREQRHKLCTEEAQPCIEEANMVEQEYYATRQSVVPNYWGVILGFTILSSLLVYKLKF</sequence>
<feature type="transmembrane region" description="Helical" evidence="4">
    <location>
        <begin position="399"/>
        <end position="417"/>
    </location>
</feature>
<dbReference type="CDD" id="cd22363">
    <property type="entry name" value="tRNA-intron_lyase_C"/>
    <property type="match status" value="1"/>
</dbReference>
<proteinExistence type="inferred from homology"/>
<keyword evidence="4" id="KW-0472">Membrane</keyword>
<dbReference type="InterPro" id="IPR036167">
    <property type="entry name" value="tRNA_intron_Endo_cat-like_sf"/>
</dbReference>
<dbReference type="InterPro" id="IPR006678">
    <property type="entry name" value="tRNA_intron_Endonuc_N"/>
</dbReference>
<evidence type="ECO:0000259" key="5">
    <source>
        <dbReference type="Pfam" id="PF01974"/>
    </source>
</evidence>
<comment type="similarity">
    <text evidence="1">Belongs to the tRNA-intron endonuclease family.</text>
</comment>
<name>A0AAV5CGF7_ELECO</name>
<dbReference type="PANTHER" id="PTHR21227">
    <property type="entry name" value="TRNA-SPLICING ENDONUCLEASE SUBUNIT SEN2"/>
    <property type="match status" value="1"/>
</dbReference>
<dbReference type="GO" id="GO:0003676">
    <property type="term" value="F:nucleic acid binding"/>
    <property type="evidence" value="ECO:0007669"/>
    <property type="project" value="InterPro"/>
</dbReference>
<dbReference type="Gene3D" id="3.40.1350.10">
    <property type="match status" value="1"/>
</dbReference>
<dbReference type="GO" id="GO:0000213">
    <property type="term" value="F:tRNA-intron lyase activity"/>
    <property type="evidence" value="ECO:0007669"/>
    <property type="project" value="UniProtKB-EC"/>
</dbReference>
<dbReference type="EC" id="4.6.1.16" evidence="2"/>
<dbReference type="GO" id="GO:0000379">
    <property type="term" value="P:tRNA-type intron splice site recognition and cleavage"/>
    <property type="evidence" value="ECO:0007669"/>
    <property type="project" value="TreeGrafter"/>
</dbReference>
<evidence type="ECO:0000259" key="6">
    <source>
        <dbReference type="Pfam" id="PF02778"/>
    </source>
</evidence>
<dbReference type="Pfam" id="PF02778">
    <property type="entry name" value="tRNA_int_endo_N"/>
    <property type="match status" value="1"/>
</dbReference>
<dbReference type="PANTHER" id="PTHR21227:SF0">
    <property type="entry name" value="TRNA-SPLICING ENDONUCLEASE SUBUNIT SEN2"/>
    <property type="match status" value="1"/>
</dbReference>
<comment type="caution">
    <text evidence="7">The sequence shown here is derived from an EMBL/GenBank/DDBJ whole genome shotgun (WGS) entry which is preliminary data.</text>
</comment>
<evidence type="ECO:0000313" key="8">
    <source>
        <dbReference type="Proteomes" id="UP001054889"/>
    </source>
</evidence>
<reference evidence="7" key="1">
    <citation type="journal article" date="2018" name="DNA Res.">
        <title>Multiple hybrid de novo genome assembly of finger millet, an orphan allotetraploid crop.</title>
        <authorList>
            <person name="Hatakeyama M."/>
            <person name="Aluri S."/>
            <person name="Balachadran M.T."/>
            <person name="Sivarajan S.R."/>
            <person name="Patrignani A."/>
            <person name="Gruter S."/>
            <person name="Poveda L."/>
            <person name="Shimizu-Inatsugi R."/>
            <person name="Baeten J."/>
            <person name="Francoijs K.J."/>
            <person name="Nataraja K.N."/>
            <person name="Reddy Y.A.N."/>
            <person name="Phadnis S."/>
            <person name="Ravikumar R.L."/>
            <person name="Schlapbach R."/>
            <person name="Sreeman S.M."/>
            <person name="Shimizu K.K."/>
        </authorList>
    </citation>
    <scope>NUCLEOTIDE SEQUENCE</scope>
</reference>
<feature type="domain" description="tRNA intron endonuclease N-terminal" evidence="6">
    <location>
        <begin position="170"/>
        <end position="235"/>
    </location>
</feature>
<dbReference type="InterPro" id="IPR006676">
    <property type="entry name" value="tRNA_splic"/>
</dbReference>
<dbReference type="GO" id="GO:0000214">
    <property type="term" value="C:tRNA-intron endonuclease complex"/>
    <property type="evidence" value="ECO:0007669"/>
    <property type="project" value="TreeGrafter"/>
</dbReference>
<evidence type="ECO:0000256" key="2">
    <source>
        <dbReference type="ARBA" id="ARBA00012573"/>
    </source>
</evidence>
<evidence type="ECO:0000256" key="3">
    <source>
        <dbReference type="ARBA" id="ARBA00034031"/>
    </source>
</evidence>
<keyword evidence="8" id="KW-1185">Reference proteome</keyword>
<dbReference type="SUPFAM" id="SSF53032">
    <property type="entry name" value="tRNA-intron endonuclease catalytic domain-like"/>
    <property type="match status" value="1"/>
</dbReference>
<dbReference type="InterPro" id="IPR006677">
    <property type="entry name" value="tRNA_intron_Endonuc_cat-like"/>
</dbReference>